<dbReference type="Gene3D" id="3.50.50.100">
    <property type="match status" value="1"/>
</dbReference>
<dbReference type="InterPro" id="IPR045024">
    <property type="entry name" value="NDH-2"/>
</dbReference>
<dbReference type="AlphaFoldDB" id="F7NP54"/>
<accession>F7NP54</accession>
<keyword evidence="4" id="KW-0274">FAD</keyword>
<comment type="caution">
    <text evidence="9">The sequence shown here is derived from an EMBL/GenBank/DDBJ whole genome shotgun (WGS) entry which is preliminary data.</text>
</comment>
<keyword evidence="5" id="KW-0560">Oxidoreductase</keyword>
<dbReference type="EC" id="1.6.5.9" evidence="2"/>
<dbReference type="PANTHER" id="PTHR43706:SF47">
    <property type="entry name" value="EXTERNAL NADH-UBIQUINONE OXIDOREDUCTASE 1, MITOCHONDRIAL-RELATED"/>
    <property type="match status" value="1"/>
</dbReference>
<dbReference type="EMBL" id="AFGF01000240">
    <property type="protein sequence ID" value="EGO62177.1"/>
    <property type="molecule type" value="Genomic_DNA"/>
</dbReference>
<dbReference type="eggNOG" id="COG1252">
    <property type="taxonomic scope" value="Bacteria"/>
</dbReference>
<dbReference type="PRINTS" id="PR00368">
    <property type="entry name" value="FADPNR"/>
</dbReference>
<dbReference type="InterPro" id="IPR036188">
    <property type="entry name" value="FAD/NAD-bd_sf"/>
</dbReference>
<evidence type="ECO:0000256" key="4">
    <source>
        <dbReference type="ARBA" id="ARBA00022827"/>
    </source>
</evidence>
<proteinExistence type="inferred from homology"/>
<dbReference type="Proteomes" id="UP000003240">
    <property type="component" value="Unassembled WGS sequence"/>
</dbReference>
<evidence type="ECO:0000256" key="2">
    <source>
        <dbReference type="ARBA" id="ARBA00012637"/>
    </source>
</evidence>
<evidence type="ECO:0000256" key="7">
    <source>
        <dbReference type="ARBA" id="ARBA00047599"/>
    </source>
</evidence>
<evidence type="ECO:0000256" key="6">
    <source>
        <dbReference type="ARBA" id="ARBA00023027"/>
    </source>
</evidence>
<evidence type="ECO:0000256" key="5">
    <source>
        <dbReference type="ARBA" id="ARBA00023002"/>
    </source>
</evidence>
<dbReference type="STRING" id="1009370.ALO_19477"/>
<gene>
    <name evidence="9" type="ORF">ALO_19477</name>
</gene>
<evidence type="ECO:0000256" key="1">
    <source>
        <dbReference type="ARBA" id="ARBA00005272"/>
    </source>
</evidence>
<comment type="similarity">
    <text evidence="1">Belongs to the NADH dehydrogenase family.</text>
</comment>
<dbReference type="PANTHER" id="PTHR43706">
    <property type="entry name" value="NADH DEHYDROGENASE"/>
    <property type="match status" value="1"/>
</dbReference>
<keyword evidence="3" id="KW-0285">Flavoprotein</keyword>
<evidence type="ECO:0000259" key="8">
    <source>
        <dbReference type="Pfam" id="PF07992"/>
    </source>
</evidence>
<dbReference type="Pfam" id="PF07992">
    <property type="entry name" value="Pyr_redox_2"/>
    <property type="match status" value="1"/>
</dbReference>
<dbReference type="SUPFAM" id="SSF51905">
    <property type="entry name" value="FAD/NAD(P)-binding domain"/>
    <property type="match status" value="1"/>
</dbReference>
<organism evidence="9 10">
    <name type="scientific">Acetonema longum DSM 6540</name>
    <dbReference type="NCBI Taxonomy" id="1009370"/>
    <lineage>
        <taxon>Bacteria</taxon>
        <taxon>Bacillati</taxon>
        <taxon>Bacillota</taxon>
        <taxon>Negativicutes</taxon>
        <taxon>Acetonemataceae</taxon>
        <taxon>Acetonema</taxon>
    </lineage>
</organism>
<name>F7NP54_9FIRM</name>
<evidence type="ECO:0000313" key="10">
    <source>
        <dbReference type="Proteomes" id="UP000003240"/>
    </source>
</evidence>
<reference evidence="9 10" key="1">
    <citation type="journal article" date="2011" name="EMBO J.">
        <title>Structural diversity of bacterial flagellar motors.</title>
        <authorList>
            <person name="Chen S."/>
            <person name="Beeby M."/>
            <person name="Murphy G.E."/>
            <person name="Leadbetter J.R."/>
            <person name="Hendrixson D.R."/>
            <person name="Briegel A."/>
            <person name="Li Z."/>
            <person name="Shi J."/>
            <person name="Tocheva E.I."/>
            <person name="Muller A."/>
            <person name="Dobro M.J."/>
            <person name="Jensen G.J."/>
        </authorList>
    </citation>
    <scope>NUCLEOTIDE SEQUENCE [LARGE SCALE GENOMIC DNA]</scope>
    <source>
        <strain evidence="9 10">DSM 6540</strain>
    </source>
</reference>
<sequence length="424" mass="46968">MQKTHVVIVGAGFGGLKAAQALAKAPVRITLVDRRNYHLFQPLLYQVATAELAPADIAYPIRKIFRGRPDFGFHLGEVQKVNLAEKKLYTDTGDLAYDYLILAAGGETNHFGMESVAKNSFGLKDIEDSIVVRNHLLRMFELAGREQDPEVRRALLTFVVAGGGPTGVESAGAISELVGLVLPPDYPHLDFSQVRIILLEAAGRLLAGIPDRLGDYTFRALQDKQVEVRLNTAVSEFNGEKIILKSGGEIATRTLIWAAGVRAAALANAVDSPKASLNRLVVTPALELPNHPEVFAIGDLAYFEQQGRPLPMVAPVAVQQASHAAQNIMRHLAGQDRLPFVYKTPGILATIGRNKAVAVMGRWQFSGFFAWVLWLNVHILRLIGFHNRLSVSFSWAWEYLFYDRVVRLMMPDIENLREKYVRKP</sequence>
<dbReference type="GO" id="GO:0050136">
    <property type="term" value="F:NADH dehydrogenase (quinone) (non-electrogenic) activity"/>
    <property type="evidence" value="ECO:0007669"/>
    <property type="project" value="UniProtKB-EC"/>
</dbReference>
<keyword evidence="6" id="KW-0520">NAD</keyword>
<evidence type="ECO:0000313" key="9">
    <source>
        <dbReference type="EMBL" id="EGO62177.1"/>
    </source>
</evidence>
<comment type="catalytic activity">
    <reaction evidence="7">
        <text>a quinone + NADH + H(+) = a quinol + NAD(+)</text>
        <dbReference type="Rhea" id="RHEA:46160"/>
        <dbReference type="ChEBI" id="CHEBI:15378"/>
        <dbReference type="ChEBI" id="CHEBI:24646"/>
        <dbReference type="ChEBI" id="CHEBI:57540"/>
        <dbReference type="ChEBI" id="CHEBI:57945"/>
        <dbReference type="ChEBI" id="CHEBI:132124"/>
        <dbReference type="EC" id="1.6.5.9"/>
    </reaction>
</comment>
<protein>
    <recommendedName>
        <fullName evidence="2">NADH:ubiquinone reductase (non-electrogenic)</fullName>
        <ecNumber evidence="2">1.6.5.9</ecNumber>
    </recommendedName>
</protein>
<dbReference type="PRINTS" id="PR00411">
    <property type="entry name" value="PNDRDTASEI"/>
</dbReference>
<feature type="domain" description="FAD/NAD(P)-binding" evidence="8">
    <location>
        <begin position="5"/>
        <end position="321"/>
    </location>
</feature>
<dbReference type="InterPro" id="IPR023753">
    <property type="entry name" value="FAD/NAD-binding_dom"/>
</dbReference>
<keyword evidence="10" id="KW-1185">Reference proteome</keyword>
<evidence type="ECO:0000256" key="3">
    <source>
        <dbReference type="ARBA" id="ARBA00022630"/>
    </source>
</evidence>